<dbReference type="InterPro" id="IPR037151">
    <property type="entry name" value="AlkB-like_sf"/>
</dbReference>
<comment type="function">
    <text evidence="11">Catalyzes the methylation of 5-carboxymethyl uridine to 5-methylcarboxymethyl uridine at the wobble position of the anticodon loop in tRNA via its methyltransferase domain. Catalyzes the last step in the formation of 5-methylcarboxymethyl uridine at the wobble position of the anticodon loop in target tRNA. Has a preference for tRNA(Arg) and tRNA(Glu), and does not bind tRNA(Lys). Binds tRNA and catalyzes the iron and alpha-ketoglutarate dependent hydroxylation of 5-methylcarboxymethyl uridine at the wobble position of the anticodon loop in tRNA via its dioxygenase domain, giving rise to 5-(S)-methoxycarbonylhydroxymethyluridine; has a preference for tRNA(Gly). Required for normal survival after DNA damage. May inhibit apoptosis and promote cell survival and angiogenesis.</text>
</comment>
<dbReference type="InterPro" id="IPR035979">
    <property type="entry name" value="RBD_domain_sf"/>
</dbReference>
<dbReference type="SUPFAM" id="SSF54928">
    <property type="entry name" value="RNA-binding domain, RBD"/>
    <property type="match status" value="1"/>
</dbReference>
<feature type="domain" description="RRM" evidence="16">
    <location>
        <begin position="36"/>
        <end position="112"/>
    </location>
</feature>
<gene>
    <name evidence="19" type="primary">LOC101845259</name>
</gene>
<evidence type="ECO:0000259" key="16">
    <source>
        <dbReference type="PROSITE" id="PS50102"/>
    </source>
</evidence>
<accession>A0ABM0JZ85</accession>
<reference evidence="19" key="1">
    <citation type="submission" date="2025-08" db="UniProtKB">
        <authorList>
            <consortium name="RefSeq"/>
        </authorList>
    </citation>
    <scope>IDENTIFICATION</scope>
</reference>
<evidence type="ECO:0000256" key="13">
    <source>
        <dbReference type="ARBA" id="ARBA00049802"/>
    </source>
</evidence>
<organism evidence="18 19">
    <name type="scientific">Aplysia californica</name>
    <name type="common">California sea hare</name>
    <dbReference type="NCBI Taxonomy" id="6500"/>
    <lineage>
        <taxon>Eukaryota</taxon>
        <taxon>Metazoa</taxon>
        <taxon>Spiralia</taxon>
        <taxon>Lophotrochozoa</taxon>
        <taxon>Mollusca</taxon>
        <taxon>Gastropoda</taxon>
        <taxon>Heterobranchia</taxon>
        <taxon>Euthyneura</taxon>
        <taxon>Tectipleura</taxon>
        <taxon>Aplysiida</taxon>
        <taxon>Aplysioidea</taxon>
        <taxon>Aplysiidae</taxon>
        <taxon>Aplysia</taxon>
    </lineage>
</organism>
<evidence type="ECO:0000313" key="19">
    <source>
        <dbReference type="RefSeq" id="XP_005105017.1"/>
    </source>
</evidence>
<evidence type="ECO:0000256" key="9">
    <source>
        <dbReference type="ARBA" id="ARBA00023268"/>
    </source>
</evidence>
<dbReference type="CDD" id="cd02440">
    <property type="entry name" value="AdoMet_MTases"/>
    <property type="match status" value="1"/>
</dbReference>
<dbReference type="GeneID" id="101845259"/>
<dbReference type="PANTHER" id="PTHR13069:SF21">
    <property type="entry name" value="ALKYLATED DNA REPAIR PROTEIN ALKB HOMOLOG 8"/>
    <property type="match status" value="1"/>
</dbReference>
<name>A0ABM0JZ85_APLCA</name>
<dbReference type="InterPro" id="IPR029063">
    <property type="entry name" value="SAM-dependent_MTases_sf"/>
</dbReference>
<dbReference type="RefSeq" id="XP_005105017.1">
    <property type="nucleotide sequence ID" value="XM_005104960.3"/>
</dbReference>
<evidence type="ECO:0000256" key="15">
    <source>
        <dbReference type="SAM" id="MobiDB-lite"/>
    </source>
</evidence>
<feature type="compositionally biased region" description="Basic and acidic residues" evidence="15">
    <location>
        <begin position="566"/>
        <end position="590"/>
    </location>
</feature>
<proteinExistence type="inferred from homology"/>
<feature type="region of interest" description="Disordered" evidence="15">
    <location>
        <begin position="639"/>
        <end position="666"/>
    </location>
</feature>
<evidence type="ECO:0000313" key="18">
    <source>
        <dbReference type="Proteomes" id="UP000694888"/>
    </source>
</evidence>
<comment type="catalytic activity">
    <reaction evidence="10">
        <text>5-(carboxymethyl)uridine(34) in tRNA + S-adenosyl-L-methionine = 5-(2-methoxy-2-oxoethyl)uridine(34) in tRNA + S-adenosyl-L-homocysteine</text>
        <dbReference type="Rhea" id="RHEA:43208"/>
        <dbReference type="Rhea" id="RHEA-COMP:10407"/>
        <dbReference type="Rhea" id="RHEA-COMP:10408"/>
        <dbReference type="ChEBI" id="CHEBI:57856"/>
        <dbReference type="ChEBI" id="CHEBI:59789"/>
        <dbReference type="ChEBI" id="CHEBI:74851"/>
        <dbReference type="ChEBI" id="CHEBI:74882"/>
        <dbReference type="EC" id="2.1.1.229"/>
    </reaction>
</comment>
<keyword evidence="18" id="KW-1185">Reference proteome</keyword>
<evidence type="ECO:0000256" key="6">
    <source>
        <dbReference type="ARBA" id="ARBA00022833"/>
    </source>
</evidence>
<dbReference type="Pfam" id="PF13532">
    <property type="entry name" value="2OG-FeII_Oxy_2"/>
    <property type="match status" value="1"/>
</dbReference>
<dbReference type="Pfam" id="PF08241">
    <property type="entry name" value="Methyltransf_11"/>
    <property type="match status" value="1"/>
</dbReference>
<keyword evidence="9" id="KW-0511">Multifunctional enzyme</keyword>
<keyword evidence="7 14" id="KW-0694">RNA-binding</keyword>
<feature type="region of interest" description="Disordered" evidence="15">
    <location>
        <begin position="511"/>
        <end position="590"/>
    </location>
</feature>
<comment type="similarity">
    <text evidence="2">Belongs to the alkB family.</text>
</comment>
<evidence type="ECO:0000256" key="5">
    <source>
        <dbReference type="ARBA" id="ARBA00022679"/>
    </source>
</evidence>
<evidence type="ECO:0000256" key="1">
    <source>
        <dbReference type="ARBA" id="ARBA00001954"/>
    </source>
</evidence>
<dbReference type="Pfam" id="PF00076">
    <property type="entry name" value="RRM_1"/>
    <property type="match status" value="1"/>
</dbReference>
<dbReference type="InterPro" id="IPR027450">
    <property type="entry name" value="AlkB-like"/>
</dbReference>
<dbReference type="SUPFAM" id="SSF51197">
    <property type="entry name" value="Clavaminate synthase-like"/>
    <property type="match status" value="1"/>
</dbReference>
<keyword evidence="4" id="KW-0489">Methyltransferase</keyword>
<keyword evidence="6" id="KW-0862">Zinc</keyword>
<evidence type="ECO:0000256" key="7">
    <source>
        <dbReference type="ARBA" id="ARBA00022884"/>
    </source>
</evidence>
<dbReference type="InterPro" id="IPR000504">
    <property type="entry name" value="RRM_dom"/>
</dbReference>
<dbReference type="EC" id="2.1.1.229" evidence="3"/>
<feature type="compositionally biased region" description="Basic and acidic residues" evidence="15">
    <location>
        <begin position="639"/>
        <end position="663"/>
    </location>
</feature>
<keyword evidence="5" id="KW-0808">Transferase</keyword>
<comment type="cofactor">
    <cofactor evidence="1">
        <name>Fe(2+)</name>
        <dbReference type="ChEBI" id="CHEBI:29033"/>
    </cofactor>
</comment>
<evidence type="ECO:0000256" key="14">
    <source>
        <dbReference type="PROSITE-ProRule" id="PRU00176"/>
    </source>
</evidence>
<feature type="domain" description="Fe2OG dioxygenase" evidence="17">
    <location>
        <begin position="226"/>
        <end position="333"/>
    </location>
</feature>
<dbReference type="PANTHER" id="PTHR13069">
    <property type="entry name" value="ALKYLATED DNA REPAIR PROTEIN ALKB HOMOLOG 8"/>
    <property type="match status" value="1"/>
</dbReference>
<dbReference type="PROSITE" id="PS50102">
    <property type="entry name" value="RRM"/>
    <property type="match status" value="1"/>
</dbReference>
<dbReference type="InterPro" id="IPR012677">
    <property type="entry name" value="Nucleotide-bd_a/b_plait_sf"/>
</dbReference>
<dbReference type="InterPro" id="IPR051422">
    <property type="entry name" value="AlkB_tRNA_MeTrf/Diox"/>
</dbReference>
<keyword evidence="8" id="KW-0408">Iron</keyword>
<evidence type="ECO:0000259" key="17">
    <source>
        <dbReference type="PROSITE" id="PS51471"/>
    </source>
</evidence>
<dbReference type="Gene3D" id="2.60.120.590">
    <property type="entry name" value="Alpha-ketoglutarate-dependent dioxygenase AlkB-like"/>
    <property type="match status" value="1"/>
</dbReference>
<dbReference type="Proteomes" id="UP000694888">
    <property type="component" value="Unplaced"/>
</dbReference>
<evidence type="ECO:0000256" key="8">
    <source>
        <dbReference type="ARBA" id="ARBA00023004"/>
    </source>
</evidence>
<evidence type="ECO:0000256" key="11">
    <source>
        <dbReference type="ARBA" id="ARBA00045506"/>
    </source>
</evidence>
<dbReference type="Gene3D" id="3.30.70.330">
    <property type="match status" value="1"/>
</dbReference>
<feature type="compositionally biased region" description="Gly residues" evidence="15">
    <location>
        <begin position="546"/>
        <end position="555"/>
    </location>
</feature>
<dbReference type="Gene3D" id="3.40.50.150">
    <property type="entry name" value="Vaccinia Virus protein VP39"/>
    <property type="match status" value="2"/>
</dbReference>
<protein>
    <recommendedName>
        <fullName evidence="3">tRNA (carboxymethyluridine(34)-5-O)-methyltransferase</fullName>
        <ecNumber evidence="3">2.1.1.229</ecNumber>
    </recommendedName>
    <alternativeName>
        <fullName evidence="12">Alkylated DNA repair protein alkB homolog 8</fullName>
    </alternativeName>
    <alternativeName>
        <fullName evidence="13">S-adenosyl-L-methionine-dependent tRNA methyltransferase ALKBH8</fullName>
    </alternativeName>
</protein>
<dbReference type="SUPFAM" id="SSF53335">
    <property type="entry name" value="S-adenosyl-L-methionine-dependent methyltransferases"/>
    <property type="match status" value="1"/>
</dbReference>
<dbReference type="InterPro" id="IPR005123">
    <property type="entry name" value="Oxoglu/Fe-dep_dioxygenase_dom"/>
</dbReference>
<dbReference type="PROSITE" id="PS51471">
    <property type="entry name" value="FE2OG_OXY"/>
    <property type="match status" value="1"/>
</dbReference>
<evidence type="ECO:0000256" key="2">
    <source>
        <dbReference type="ARBA" id="ARBA00007879"/>
    </source>
</evidence>
<evidence type="ECO:0000256" key="3">
    <source>
        <dbReference type="ARBA" id="ARBA00012808"/>
    </source>
</evidence>
<evidence type="ECO:0000256" key="12">
    <source>
        <dbReference type="ARBA" id="ARBA00049786"/>
    </source>
</evidence>
<sequence>MEGADKDVANGSKETGLSKKLKKKLAKIEKSLSLKEKLQLTDFPTKVLCVQNGGLGNDVCQEELMAAFSPHGAVDCVIMLPRKPYAFVCYSDCSSAMKAFQHLNGHTLKQGKDPSQNVILYLLYVERAPPSVVPSSERPPGLHILEDFVTIQEEASLIEHFKFNIEDSEGQKECGVMKHRQVKHFGYEFKYGINDVDINDPLPDGIPTICKGFLDRSLATGLVHFFPDQLTVNQYKPGQGIPPHVDTTYAFEDGIVSLSLGSQAVMDFRHPDGRHLSVVVPRRSLLIMTGDSRYVWSHGITPRKSDIVATPTGCGLTLVHRDTRLSLTFRKVVMDRKEEGKSVIEALLPETEGQAVALEKEHVQQVYDDIAEHFSGTRYKPWPRVVDFLQEQPPLSLLADVGCGNGKCLGVNKDLFEIGSDFSKNLATICRSRGNETCVADVTCLPFRSDSFDVVLCIAVIHHMATKERRQKAVSEIVRVLRAGGRALLYVWAMEQDLQEKPSKYIHVNRQKRIEGSGSPDDEACVVSGDHSRIASSESEESGRVSAGGDGGFVGGTQKMSELPGDVEKKSDRDMGLEERYGSSVGSRKELSDKSCSVSGSVCRGIERCGEEKKESDGSEIVSDCSGLSISERCKDEGVSAGEEKITRKDGSEANLESHDKGRTTGKKLQIHVNRTQFQDQDMLVPWQLKKAAKSCDVSASGSDQQQVFHRYYHMFQQGELEAVCQGVPDCSVRKSYHDQGNWCVVLEKL</sequence>
<evidence type="ECO:0000256" key="10">
    <source>
        <dbReference type="ARBA" id="ARBA00034996"/>
    </source>
</evidence>
<dbReference type="InterPro" id="IPR013216">
    <property type="entry name" value="Methyltransf_11"/>
</dbReference>
<evidence type="ECO:0000256" key="4">
    <source>
        <dbReference type="ARBA" id="ARBA00022603"/>
    </source>
</evidence>